<organism evidence="13 14">
    <name type="scientific">Agrocybe pediades</name>
    <dbReference type="NCBI Taxonomy" id="84607"/>
    <lineage>
        <taxon>Eukaryota</taxon>
        <taxon>Fungi</taxon>
        <taxon>Dikarya</taxon>
        <taxon>Basidiomycota</taxon>
        <taxon>Agaricomycotina</taxon>
        <taxon>Agaricomycetes</taxon>
        <taxon>Agaricomycetidae</taxon>
        <taxon>Agaricales</taxon>
        <taxon>Agaricineae</taxon>
        <taxon>Strophariaceae</taxon>
        <taxon>Agrocybe</taxon>
    </lineage>
</organism>
<feature type="transmembrane region" description="Helical" evidence="10">
    <location>
        <begin position="88"/>
        <end position="109"/>
    </location>
</feature>
<dbReference type="Pfam" id="PF22776">
    <property type="entry name" value="K_trans_C"/>
    <property type="match status" value="1"/>
</dbReference>
<evidence type="ECO:0000313" key="13">
    <source>
        <dbReference type="EMBL" id="KAF4617924.1"/>
    </source>
</evidence>
<dbReference type="EMBL" id="JAACJL010000030">
    <property type="protein sequence ID" value="KAF4617924.1"/>
    <property type="molecule type" value="Genomic_DNA"/>
</dbReference>
<gene>
    <name evidence="13" type="ORF">D9613_005765</name>
</gene>
<keyword evidence="4 10" id="KW-0812">Transmembrane</keyword>
<dbReference type="InterPro" id="IPR003855">
    <property type="entry name" value="K+_transporter"/>
</dbReference>
<name>A0A8H4VS03_9AGAR</name>
<evidence type="ECO:0000256" key="6">
    <source>
        <dbReference type="ARBA" id="ARBA00022989"/>
    </source>
</evidence>
<proteinExistence type="predicted"/>
<keyword evidence="8 10" id="KW-0472">Membrane</keyword>
<feature type="transmembrane region" description="Helical" evidence="10">
    <location>
        <begin position="281"/>
        <end position="300"/>
    </location>
</feature>
<evidence type="ECO:0000256" key="10">
    <source>
        <dbReference type="SAM" id="Phobius"/>
    </source>
</evidence>
<evidence type="ECO:0008006" key="15">
    <source>
        <dbReference type="Google" id="ProtNLM"/>
    </source>
</evidence>
<feature type="compositionally biased region" description="Polar residues" evidence="9">
    <location>
        <begin position="18"/>
        <end position="30"/>
    </location>
</feature>
<feature type="transmembrane region" description="Helical" evidence="10">
    <location>
        <begin position="41"/>
        <end position="61"/>
    </location>
</feature>
<comment type="caution">
    <text evidence="13">The sequence shown here is derived from an EMBL/GenBank/DDBJ whole genome shotgun (WGS) entry which is preliminary data.</text>
</comment>
<keyword evidence="7" id="KW-0406">Ion transport</keyword>
<feature type="transmembrane region" description="Helical" evidence="10">
    <location>
        <begin position="235"/>
        <end position="261"/>
    </location>
</feature>
<evidence type="ECO:0000313" key="14">
    <source>
        <dbReference type="Proteomes" id="UP000521872"/>
    </source>
</evidence>
<feature type="transmembrane region" description="Helical" evidence="10">
    <location>
        <begin position="493"/>
        <end position="512"/>
    </location>
</feature>
<dbReference type="AlphaFoldDB" id="A0A8H4VS03"/>
<dbReference type="InterPro" id="IPR053951">
    <property type="entry name" value="K_trans_N"/>
</dbReference>
<accession>A0A8H4VS03</accession>
<comment type="subcellular location">
    <subcellularLocation>
        <location evidence="1">Membrane</location>
        <topology evidence="1">Multi-pass membrane protein</topology>
    </subcellularLocation>
</comment>
<evidence type="ECO:0000256" key="7">
    <source>
        <dbReference type="ARBA" id="ARBA00023065"/>
    </source>
</evidence>
<feature type="transmembrane region" description="Helical" evidence="10">
    <location>
        <begin position="205"/>
        <end position="223"/>
    </location>
</feature>
<keyword evidence="5" id="KW-0630">Potassium</keyword>
<dbReference type="Pfam" id="PF02705">
    <property type="entry name" value="K_trans"/>
    <property type="match status" value="1"/>
</dbReference>
<evidence type="ECO:0000256" key="3">
    <source>
        <dbReference type="ARBA" id="ARBA00022538"/>
    </source>
</evidence>
<feature type="transmembrane region" description="Helical" evidence="10">
    <location>
        <begin position="354"/>
        <end position="385"/>
    </location>
</feature>
<evidence type="ECO:0000256" key="2">
    <source>
        <dbReference type="ARBA" id="ARBA00022448"/>
    </source>
</evidence>
<evidence type="ECO:0000256" key="8">
    <source>
        <dbReference type="ARBA" id="ARBA00023136"/>
    </source>
</evidence>
<evidence type="ECO:0000256" key="4">
    <source>
        <dbReference type="ARBA" id="ARBA00022692"/>
    </source>
</evidence>
<evidence type="ECO:0000256" key="5">
    <source>
        <dbReference type="ARBA" id="ARBA00022958"/>
    </source>
</evidence>
<feature type="transmembrane region" description="Helical" evidence="10">
    <location>
        <begin position="307"/>
        <end position="325"/>
    </location>
</feature>
<dbReference type="GO" id="GO:0016020">
    <property type="term" value="C:membrane"/>
    <property type="evidence" value="ECO:0007669"/>
    <property type="project" value="UniProtKB-SubCell"/>
</dbReference>
<dbReference type="PROSITE" id="PS51257">
    <property type="entry name" value="PROKAR_LIPOPROTEIN"/>
    <property type="match status" value="1"/>
</dbReference>
<feature type="transmembrane region" description="Helical" evidence="10">
    <location>
        <begin position="166"/>
        <end position="185"/>
    </location>
</feature>
<feature type="domain" description="K+ potassium transporter C-terminal" evidence="12">
    <location>
        <begin position="588"/>
        <end position="762"/>
    </location>
</feature>
<keyword evidence="6 10" id="KW-1133">Transmembrane helix</keyword>
<feature type="transmembrane region" description="Helical" evidence="10">
    <location>
        <begin position="406"/>
        <end position="429"/>
    </location>
</feature>
<feature type="region of interest" description="Disordered" evidence="9">
    <location>
        <begin position="1"/>
        <end position="34"/>
    </location>
</feature>
<evidence type="ECO:0000259" key="11">
    <source>
        <dbReference type="Pfam" id="PF02705"/>
    </source>
</evidence>
<reference evidence="13 14" key="1">
    <citation type="submission" date="2019-12" db="EMBL/GenBank/DDBJ databases">
        <authorList>
            <person name="Floudas D."/>
            <person name="Bentzer J."/>
            <person name="Ahren D."/>
            <person name="Johansson T."/>
            <person name="Persson P."/>
            <person name="Tunlid A."/>
        </authorList>
    </citation>
    <scope>NUCLEOTIDE SEQUENCE [LARGE SCALE GENOMIC DNA]</scope>
    <source>
        <strain evidence="13 14">CBS 102.39</strain>
    </source>
</reference>
<evidence type="ECO:0000256" key="9">
    <source>
        <dbReference type="SAM" id="MobiDB-lite"/>
    </source>
</evidence>
<dbReference type="Proteomes" id="UP000521872">
    <property type="component" value="Unassembled WGS sequence"/>
</dbReference>
<evidence type="ECO:0000259" key="12">
    <source>
        <dbReference type="Pfam" id="PF22776"/>
    </source>
</evidence>
<feature type="transmembrane region" description="Helical" evidence="10">
    <location>
        <begin position="435"/>
        <end position="456"/>
    </location>
</feature>
<protein>
    <recommendedName>
        <fullName evidence="15">Potassium transporter</fullName>
    </recommendedName>
</protein>
<feature type="domain" description="K+ potassium transporter integral membrane" evidence="11">
    <location>
        <begin position="52"/>
        <end position="532"/>
    </location>
</feature>
<dbReference type="NCBIfam" id="TIGR00794">
    <property type="entry name" value="kup"/>
    <property type="match status" value="1"/>
</dbReference>
<feature type="transmembrane region" description="Helical" evidence="10">
    <location>
        <begin position="463"/>
        <end position="481"/>
    </location>
</feature>
<dbReference type="PANTHER" id="PTHR30540">
    <property type="entry name" value="OSMOTIC STRESS POTASSIUM TRANSPORTER"/>
    <property type="match status" value="1"/>
</dbReference>
<keyword evidence="2" id="KW-0813">Transport</keyword>
<dbReference type="GO" id="GO:0015079">
    <property type="term" value="F:potassium ion transmembrane transporter activity"/>
    <property type="evidence" value="ECO:0007669"/>
    <property type="project" value="InterPro"/>
</dbReference>
<sequence length="762" mass="83943">MQHKSPAVTSLAGGCKTPTITMNSHSTSGSAELGRGTTRTAVRLTGLPLLVLTFQTLGIIYSDIGTSPLYVLNGIWPSSGPVPSKEDIIGGISAIVWSLTLLPLLKYVWISLFFGTREGEGGSFALYQGIYPREDIDFDSDRTLTGDTIGKKELAKSRTVKETIRWPLLLWCLFGTALTMADGVFTPAVSVTSAVGGIAVAKPSVIGDIIPISVVFLVALFFVQQFGTAKLSFLFSPIAFIWFLLLIGTGIYNITFFPGIFRAVDPSRAVLLFVRTRDYDLLAGILLAVTGCEAVFANLGQFNATSIRISFCTFVYPALVLAYLGQGARLIHDGPNVLENVFYKSIPGPINGPLYWIMFVFAVLATLIASQAMITATFSLVQQLINSKAFPPIRMLYTSETIQGQVYIPAINWALMIATVVIVAVFSNLANLTNAYGFAVATVMISTSLLLSMQLVWVKHLPVVLGVLYFLVFGFFDALFWGASFKKVPHGAWVPLFIGVVLEIIMVLWVWAKSHEDNFDGKNRMNLRHFIHHDNRNGTLSLEDEISSDHQDISYYFYKGTAGEALGSDKYLDEKNGERKELARINSCAVFHKIASGKGVPHTFIGFIRQWPALPRVIIFLSVCVVPVARVPTEERYVVSKVRTIEGFYGVTYYIGFRDDFDVQIKALIDKICALEMQLNPAVSEAFLQEIRSASETSTHIAPHYHVVSKKVDVGAISPIVNYLRSILIESIYRRLATMFPETANWLTSADEIIHVGVNAVI</sequence>
<evidence type="ECO:0000256" key="1">
    <source>
        <dbReference type="ARBA" id="ARBA00004141"/>
    </source>
</evidence>
<dbReference type="InterPro" id="IPR053952">
    <property type="entry name" value="K_trans_C"/>
</dbReference>
<keyword evidence="14" id="KW-1185">Reference proteome</keyword>
<dbReference type="PANTHER" id="PTHR30540:SF83">
    <property type="entry name" value="K+ POTASSIUM TRANSPORTER"/>
    <property type="match status" value="1"/>
</dbReference>
<keyword evidence="3" id="KW-0633">Potassium transport</keyword>